<gene>
    <name evidence="1" type="ORF">ACFQO8_12945</name>
</gene>
<dbReference type="Proteomes" id="UP001596439">
    <property type="component" value="Unassembled WGS sequence"/>
</dbReference>
<evidence type="ECO:0000313" key="1">
    <source>
        <dbReference type="EMBL" id="MFC7391041.1"/>
    </source>
</evidence>
<protein>
    <submittedName>
        <fullName evidence="1">Uncharacterized protein</fullName>
    </submittedName>
</protein>
<name>A0ABW2PRY3_9BACL</name>
<sequence length="140" mass="16261">MTYEPLTTSHAFQVGDRISLKVDEAGEKRDGFITEFEDGGFWIRFDDDIENEDFIDYRDQLLAVLLSRPIHVITVHPELKPFEQMTSELQYRVYQGFTIEKVELTAEGADAHIKLIEDGQTFTQTLRSSMEDGQEHVRYI</sequence>
<comment type="caution">
    <text evidence="1">The sequence shown here is derived from an EMBL/GenBank/DDBJ whole genome shotgun (WGS) entry which is preliminary data.</text>
</comment>
<reference evidence="2" key="1">
    <citation type="journal article" date="2019" name="Int. J. Syst. Evol. Microbiol.">
        <title>The Global Catalogue of Microorganisms (GCM) 10K type strain sequencing project: providing services to taxonomists for standard genome sequencing and annotation.</title>
        <authorList>
            <consortium name="The Broad Institute Genomics Platform"/>
            <consortium name="The Broad Institute Genome Sequencing Center for Infectious Disease"/>
            <person name="Wu L."/>
            <person name="Ma J."/>
        </authorList>
    </citation>
    <scope>NUCLEOTIDE SEQUENCE [LARGE SCALE GENOMIC DNA]</scope>
    <source>
        <strain evidence="2">CCUG 55590</strain>
    </source>
</reference>
<evidence type="ECO:0000313" key="2">
    <source>
        <dbReference type="Proteomes" id="UP001596439"/>
    </source>
</evidence>
<proteinExistence type="predicted"/>
<accession>A0ABW2PRY3</accession>
<dbReference type="EMBL" id="JBHTCE010000003">
    <property type="protein sequence ID" value="MFC7391041.1"/>
    <property type="molecule type" value="Genomic_DNA"/>
</dbReference>
<organism evidence="1 2">
    <name type="scientific">Exiguobacterium aestuarii</name>
    <dbReference type="NCBI Taxonomy" id="273527"/>
    <lineage>
        <taxon>Bacteria</taxon>
        <taxon>Bacillati</taxon>
        <taxon>Bacillota</taxon>
        <taxon>Bacilli</taxon>
        <taxon>Bacillales</taxon>
        <taxon>Bacillales Family XII. Incertae Sedis</taxon>
        <taxon>Exiguobacterium</taxon>
    </lineage>
</organism>
<dbReference type="RefSeq" id="WP_214790589.1">
    <property type="nucleotide sequence ID" value="NZ_JANIEL010000092.1"/>
</dbReference>
<keyword evidence="2" id="KW-1185">Reference proteome</keyword>